<dbReference type="EMBL" id="KN831769">
    <property type="protein sequence ID" value="KIM48438.1"/>
    <property type="molecule type" value="Genomic_DNA"/>
</dbReference>
<dbReference type="STRING" id="686832.A0A0C2YFA8"/>
<protein>
    <submittedName>
        <fullName evidence="2">Uncharacterized protein</fullName>
    </submittedName>
</protein>
<keyword evidence="3" id="KW-1185">Reference proteome</keyword>
<accession>A0A0C2YFA8</accession>
<sequence length="453" mass="49487">MSVRSSIRNLIQPKSSRHPIVCGLLGIPSALDRWVATDFAVLRDLIDDRDDRNIWLRCASNRSESVLLGDPTCDRIVFDPPKFETVESSPVELRARDLVEVCHAARTLSEEDVLILVLVGDGEGDGVFIIGNDGDENDCELSKEELELALRNVKATVWLINTACYSGAWESPKWTLLAAAQDDDAPSSDVLASGKARGGFFANVVMAQHADEFQLAAPCPSVDDSENQQRLHGFGPGEAVKPSCSPRIHLDDVLHRVPASPAGSETQPLSANVNPVGSSSPHSSVKSSLTTSKLSDEDEKQLIKLAQDLFRFTPIQTARETPTIALCHRILRGCNPLDDAEKSCLFLVLKNRKQYQELAVAIAMNLGWREFIDKLGRPDGEQARLSSMFALQDKAEASGCLVTIVIHRHSLGRYSGSAGWLARIWEAAGSPSIASQDWKLAVKESHHQLGLTL</sequence>
<reference evidence="2 3" key="1">
    <citation type="submission" date="2014-04" db="EMBL/GenBank/DDBJ databases">
        <authorList>
            <consortium name="DOE Joint Genome Institute"/>
            <person name="Kuo A."/>
            <person name="Gay G."/>
            <person name="Dore J."/>
            <person name="Kohler A."/>
            <person name="Nagy L.G."/>
            <person name="Floudas D."/>
            <person name="Copeland A."/>
            <person name="Barry K.W."/>
            <person name="Cichocki N."/>
            <person name="Veneault-Fourrey C."/>
            <person name="LaButti K."/>
            <person name="Lindquist E.A."/>
            <person name="Lipzen A."/>
            <person name="Lundell T."/>
            <person name="Morin E."/>
            <person name="Murat C."/>
            <person name="Sun H."/>
            <person name="Tunlid A."/>
            <person name="Henrissat B."/>
            <person name="Grigoriev I.V."/>
            <person name="Hibbett D.S."/>
            <person name="Martin F."/>
            <person name="Nordberg H.P."/>
            <person name="Cantor M.N."/>
            <person name="Hua S.X."/>
        </authorList>
    </citation>
    <scope>NUCLEOTIDE SEQUENCE [LARGE SCALE GENOMIC DNA]</scope>
    <source>
        <strain evidence="3">h7</strain>
    </source>
</reference>
<dbReference type="AlphaFoldDB" id="A0A0C2YFA8"/>
<evidence type="ECO:0000313" key="3">
    <source>
        <dbReference type="Proteomes" id="UP000053424"/>
    </source>
</evidence>
<name>A0A0C2YFA8_HEBCY</name>
<organism evidence="2 3">
    <name type="scientific">Hebeloma cylindrosporum</name>
    <dbReference type="NCBI Taxonomy" id="76867"/>
    <lineage>
        <taxon>Eukaryota</taxon>
        <taxon>Fungi</taxon>
        <taxon>Dikarya</taxon>
        <taxon>Basidiomycota</taxon>
        <taxon>Agaricomycotina</taxon>
        <taxon>Agaricomycetes</taxon>
        <taxon>Agaricomycetidae</taxon>
        <taxon>Agaricales</taxon>
        <taxon>Agaricineae</taxon>
        <taxon>Hymenogastraceae</taxon>
        <taxon>Hebeloma</taxon>
    </lineage>
</organism>
<dbReference type="Proteomes" id="UP000053424">
    <property type="component" value="Unassembled WGS sequence"/>
</dbReference>
<dbReference type="HOGENOM" id="CLU_514886_0_0_1"/>
<feature type="compositionally biased region" description="Polar residues" evidence="1">
    <location>
        <begin position="263"/>
        <end position="273"/>
    </location>
</feature>
<gene>
    <name evidence="2" type="ORF">M413DRAFT_7372</name>
</gene>
<feature type="compositionally biased region" description="Low complexity" evidence="1">
    <location>
        <begin position="275"/>
        <end position="292"/>
    </location>
</feature>
<evidence type="ECO:0000313" key="2">
    <source>
        <dbReference type="EMBL" id="KIM48438.1"/>
    </source>
</evidence>
<dbReference type="OrthoDB" id="3055657at2759"/>
<feature type="region of interest" description="Disordered" evidence="1">
    <location>
        <begin position="258"/>
        <end position="292"/>
    </location>
</feature>
<reference evidence="3" key="2">
    <citation type="submission" date="2015-01" db="EMBL/GenBank/DDBJ databases">
        <title>Evolutionary Origins and Diversification of the Mycorrhizal Mutualists.</title>
        <authorList>
            <consortium name="DOE Joint Genome Institute"/>
            <consortium name="Mycorrhizal Genomics Consortium"/>
            <person name="Kohler A."/>
            <person name="Kuo A."/>
            <person name="Nagy L.G."/>
            <person name="Floudas D."/>
            <person name="Copeland A."/>
            <person name="Barry K.W."/>
            <person name="Cichocki N."/>
            <person name="Veneault-Fourrey C."/>
            <person name="LaButti K."/>
            <person name="Lindquist E.A."/>
            <person name="Lipzen A."/>
            <person name="Lundell T."/>
            <person name="Morin E."/>
            <person name="Murat C."/>
            <person name="Riley R."/>
            <person name="Ohm R."/>
            <person name="Sun H."/>
            <person name="Tunlid A."/>
            <person name="Henrissat B."/>
            <person name="Grigoriev I.V."/>
            <person name="Hibbett D.S."/>
            <person name="Martin F."/>
        </authorList>
    </citation>
    <scope>NUCLEOTIDE SEQUENCE [LARGE SCALE GENOMIC DNA]</scope>
    <source>
        <strain evidence="3">h7</strain>
    </source>
</reference>
<proteinExistence type="predicted"/>
<feature type="region of interest" description="Disordered" evidence="1">
    <location>
        <begin position="218"/>
        <end position="243"/>
    </location>
</feature>
<evidence type="ECO:0000256" key="1">
    <source>
        <dbReference type="SAM" id="MobiDB-lite"/>
    </source>
</evidence>